<dbReference type="RefSeq" id="WP_070372432.1">
    <property type="nucleotide sequence ID" value="NZ_LKEU01000042.1"/>
</dbReference>
<dbReference type="OrthoDB" id="9807451at2"/>
<evidence type="ECO:0000313" key="3">
    <source>
        <dbReference type="Proteomes" id="UP000176244"/>
    </source>
</evidence>
<organism evidence="2 3">
    <name type="scientific">Acetobacterium wieringae</name>
    <dbReference type="NCBI Taxonomy" id="52694"/>
    <lineage>
        <taxon>Bacteria</taxon>
        <taxon>Bacillati</taxon>
        <taxon>Bacillota</taxon>
        <taxon>Clostridia</taxon>
        <taxon>Eubacteriales</taxon>
        <taxon>Eubacteriaceae</taxon>
        <taxon>Acetobacterium</taxon>
    </lineage>
</organism>
<dbReference type="InterPro" id="IPR003731">
    <property type="entry name" value="Di-Nase_FeMo-co_biosynth"/>
</dbReference>
<dbReference type="AlphaFoldDB" id="A0A1F2PDH5"/>
<dbReference type="Gene3D" id="3.30.420.130">
    <property type="entry name" value="Dinitrogenase iron-molybdenum cofactor biosynthesis domain"/>
    <property type="match status" value="1"/>
</dbReference>
<accession>A0A1F2PDH5</accession>
<comment type="caution">
    <text evidence="2">The sequence shown here is derived from an EMBL/GenBank/DDBJ whole genome shotgun (WGS) entry which is preliminary data.</text>
</comment>
<dbReference type="SUPFAM" id="SSF53146">
    <property type="entry name" value="Nitrogenase accessory factor-like"/>
    <property type="match status" value="1"/>
</dbReference>
<proteinExistence type="predicted"/>
<dbReference type="Pfam" id="PF02579">
    <property type="entry name" value="Nitro_FeMo-Co"/>
    <property type="match status" value="1"/>
</dbReference>
<dbReference type="Proteomes" id="UP000176244">
    <property type="component" value="Unassembled WGS sequence"/>
</dbReference>
<gene>
    <name evidence="2" type="ORF">ACWI_31750</name>
</gene>
<evidence type="ECO:0000259" key="1">
    <source>
        <dbReference type="Pfam" id="PF02579"/>
    </source>
</evidence>
<name>A0A1F2PDH5_9FIRM</name>
<protein>
    <recommendedName>
        <fullName evidence="1">Dinitrogenase iron-molybdenum cofactor biosynthesis domain-containing protein</fullName>
    </recommendedName>
</protein>
<dbReference type="EMBL" id="LKEU01000042">
    <property type="protein sequence ID" value="OFV69318.1"/>
    <property type="molecule type" value="Genomic_DNA"/>
</dbReference>
<sequence>MYLAISMDGKTLENNVSQQFETGKYLLVVDTTNLSVSAIENCQGFSAESLAQKVIDLNCEGIITGAISDPQAFEILADACITRFLGSGKTGMEALDLMKKRDLKLIRNIEGTDGCGGDHDHHH</sequence>
<dbReference type="InterPro" id="IPR036105">
    <property type="entry name" value="DiNase_FeMo-co_biosyn_sf"/>
</dbReference>
<dbReference type="STRING" id="52694.ACWI_31750"/>
<feature type="domain" description="Dinitrogenase iron-molybdenum cofactor biosynthesis" evidence="1">
    <location>
        <begin position="13"/>
        <end position="98"/>
    </location>
</feature>
<evidence type="ECO:0000313" key="2">
    <source>
        <dbReference type="EMBL" id="OFV69318.1"/>
    </source>
</evidence>
<reference evidence="2 3" key="1">
    <citation type="submission" date="2015-09" db="EMBL/GenBank/DDBJ databases">
        <title>Genome sequence of Acetobacterium wieringae DSM 1911.</title>
        <authorList>
            <person name="Poehlein A."/>
            <person name="Bengelsdorf F.R."/>
            <person name="Schiel-Bengelsdorf B."/>
            <person name="Duerre P."/>
            <person name="Daniel R."/>
        </authorList>
    </citation>
    <scope>NUCLEOTIDE SEQUENCE [LARGE SCALE GENOMIC DNA]</scope>
    <source>
        <strain evidence="2 3">DSM 1911</strain>
    </source>
</reference>